<feature type="region of interest" description="Disordered" evidence="1">
    <location>
        <begin position="1"/>
        <end position="248"/>
    </location>
</feature>
<evidence type="ECO:0000256" key="1">
    <source>
        <dbReference type="SAM" id="MobiDB-lite"/>
    </source>
</evidence>
<organism evidence="3 4">
    <name type="scientific">Cyclocybe aegerita</name>
    <name type="common">Black poplar mushroom</name>
    <name type="synonym">Agrocybe aegerita</name>
    <dbReference type="NCBI Taxonomy" id="1973307"/>
    <lineage>
        <taxon>Eukaryota</taxon>
        <taxon>Fungi</taxon>
        <taxon>Dikarya</taxon>
        <taxon>Basidiomycota</taxon>
        <taxon>Agaricomycotina</taxon>
        <taxon>Agaricomycetes</taxon>
        <taxon>Agaricomycetidae</taxon>
        <taxon>Agaricales</taxon>
        <taxon>Agaricineae</taxon>
        <taxon>Bolbitiaceae</taxon>
        <taxon>Cyclocybe</taxon>
    </lineage>
</organism>
<gene>
    <name evidence="3" type="ORF">AAE3_LOCUS13932</name>
</gene>
<dbReference type="PANTHER" id="PTHR14689:SF0">
    <property type="entry name" value="COILED-COIL DOMAIN-CONTAINING PROTEIN 82"/>
    <property type="match status" value="1"/>
</dbReference>
<comment type="caution">
    <text evidence="3">The sequence shown here is derived from an EMBL/GenBank/DDBJ whole genome shotgun (WGS) entry which is preliminary data.</text>
</comment>
<feature type="domain" description="DUF4211" evidence="2">
    <location>
        <begin position="243"/>
        <end position="375"/>
    </location>
</feature>
<reference evidence="3 4" key="1">
    <citation type="submission" date="2020-01" db="EMBL/GenBank/DDBJ databases">
        <authorList>
            <person name="Gupta K D."/>
        </authorList>
    </citation>
    <scope>NUCLEOTIDE SEQUENCE [LARGE SCALE GENOMIC DNA]</scope>
</reference>
<evidence type="ECO:0000259" key="2">
    <source>
        <dbReference type="Pfam" id="PF13926"/>
    </source>
</evidence>
<feature type="compositionally biased region" description="Basic and acidic residues" evidence="1">
    <location>
        <begin position="106"/>
        <end position="122"/>
    </location>
</feature>
<keyword evidence="4" id="KW-1185">Reference proteome</keyword>
<dbReference type="Pfam" id="PF13926">
    <property type="entry name" value="DUF4211"/>
    <property type="match status" value="1"/>
</dbReference>
<feature type="compositionally biased region" description="Basic residues" evidence="1">
    <location>
        <begin position="131"/>
        <end position="141"/>
    </location>
</feature>
<dbReference type="EMBL" id="CACVBS010000112">
    <property type="protein sequence ID" value="CAA7271678.1"/>
    <property type="molecule type" value="Genomic_DNA"/>
</dbReference>
<accession>A0A8S0WUJ9</accession>
<evidence type="ECO:0000313" key="3">
    <source>
        <dbReference type="EMBL" id="CAA7271678.1"/>
    </source>
</evidence>
<feature type="compositionally biased region" description="Acidic residues" evidence="1">
    <location>
        <begin position="202"/>
        <end position="211"/>
    </location>
</feature>
<protein>
    <recommendedName>
        <fullName evidence="2">DUF4211 domain-containing protein</fullName>
    </recommendedName>
</protein>
<name>A0A8S0WUJ9_CYCAE</name>
<evidence type="ECO:0000313" key="4">
    <source>
        <dbReference type="Proteomes" id="UP000467700"/>
    </source>
</evidence>
<dbReference type="GO" id="GO:0005634">
    <property type="term" value="C:nucleus"/>
    <property type="evidence" value="ECO:0007669"/>
    <property type="project" value="TreeGrafter"/>
</dbReference>
<dbReference type="OrthoDB" id="21499at2759"/>
<dbReference type="Proteomes" id="UP000467700">
    <property type="component" value="Unassembled WGS sequence"/>
</dbReference>
<sequence length="497" mass="56645">MPPKKKARDARDSKKLKQTKLFESPKSSPPVKWQTRQAANQHPPASASKRPEPLFCDSSSDEIGDIHFVPKTPEVVSLSDSDEDIPISPKSTRKRRLTRRSSPSGSDKEPDSSPITRKADKSDDSDDSPPRKRGRLLRRRPSPSTADATDSDEHIADIANEVDEERILEDRLRTRNKKSAFQKNLEKLKRRKMRGTRGKDTSEEEEEEEEASSIKPFKGAKPSKVLDDEDSEGEESSSSRPSDFIVEDDGPVHLPAQFSMETHQDLSHQFKKIFQFFVHIAVEPPEDRATFMHQQIMNEEYFSVPLQVTRRKLLGLRDSLVASSVWRPEFRKSLERYPEFDLVALDFAVPSCDACHLGGRLSTRLGRLSGSPYNRFGFEELPAEDSEDKKEYNLGRFCGKRTKTEVVLFPANRQHSLFQAIRREIDEARSSLSSSGFLRVAYFGGKQKPPKSLGDADALCDWLDERKIIEMEWHKLKTMMESAHHLELHAKKGDDED</sequence>
<dbReference type="InterPro" id="IPR025451">
    <property type="entry name" value="DUF4211"/>
</dbReference>
<dbReference type="AlphaFoldDB" id="A0A8S0WUJ9"/>
<proteinExistence type="predicted"/>
<dbReference type="PANTHER" id="PTHR14689">
    <property type="entry name" value="PHORBOL-ESTER_DAG-TYPE DOMAIN-CONTAINING PROTEIN"/>
    <property type="match status" value="1"/>
</dbReference>